<organism evidence="2 3">
    <name type="scientific">Dermatophagoides farinae</name>
    <name type="common">American house dust mite</name>
    <dbReference type="NCBI Taxonomy" id="6954"/>
    <lineage>
        <taxon>Eukaryota</taxon>
        <taxon>Metazoa</taxon>
        <taxon>Ecdysozoa</taxon>
        <taxon>Arthropoda</taxon>
        <taxon>Chelicerata</taxon>
        <taxon>Arachnida</taxon>
        <taxon>Acari</taxon>
        <taxon>Acariformes</taxon>
        <taxon>Sarcoptiformes</taxon>
        <taxon>Astigmata</taxon>
        <taxon>Psoroptidia</taxon>
        <taxon>Analgoidea</taxon>
        <taxon>Pyroglyphidae</taxon>
        <taxon>Dermatophagoidinae</taxon>
        <taxon>Dermatophagoides</taxon>
    </lineage>
</organism>
<evidence type="ECO:0000313" key="2">
    <source>
        <dbReference type="EMBL" id="KAH9501305.1"/>
    </source>
</evidence>
<sequence>MIQSKNPKKQKSKYPEDNIHGNSYSAISKKNKNFPSQGTKIQINNDLMIGKDDLGEQKKNLDI</sequence>
<name>A0A922L1G2_DERFA</name>
<reference evidence="2" key="1">
    <citation type="submission" date="2013-05" db="EMBL/GenBank/DDBJ databases">
        <authorList>
            <person name="Yim A.K.Y."/>
            <person name="Chan T.F."/>
            <person name="Ji K.M."/>
            <person name="Liu X.Y."/>
            <person name="Zhou J.W."/>
            <person name="Li R.Q."/>
            <person name="Yang K.Y."/>
            <person name="Li J."/>
            <person name="Li M."/>
            <person name="Law P.T.W."/>
            <person name="Wu Y.L."/>
            <person name="Cai Z.L."/>
            <person name="Qin H."/>
            <person name="Bao Y."/>
            <person name="Leung R.K.K."/>
            <person name="Ng P.K.S."/>
            <person name="Zou J."/>
            <person name="Zhong X.J."/>
            <person name="Ran P.X."/>
            <person name="Zhong N.S."/>
            <person name="Liu Z.G."/>
            <person name="Tsui S.K.W."/>
        </authorList>
    </citation>
    <scope>NUCLEOTIDE SEQUENCE</scope>
    <source>
        <strain evidence="2">Derf</strain>
        <tissue evidence="2">Whole organism</tissue>
    </source>
</reference>
<keyword evidence="3" id="KW-1185">Reference proteome</keyword>
<proteinExistence type="predicted"/>
<protein>
    <submittedName>
        <fullName evidence="2">Uncharacterized protein</fullName>
    </submittedName>
</protein>
<feature type="compositionally biased region" description="Basic residues" evidence="1">
    <location>
        <begin position="1"/>
        <end position="12"/>
    </location>
</feature>
<accession>A0A922L1G2</accession>
<dbReference type="EMBL" id="ASGP02000006">
    <property type="protein sequence ID" value="KAH9501305.1"/>
    <property type="molecule type" value="Genomic_DNA"/>
</dbReference>
<evidence type="ECO:0000313" key="3">
    <source>
        <dbReference type="Proteomes" id="UP000790347"/>
    </source>
</evidence>
<comment type="caution">
    <text evidence="2">The sequence shown here is derived from an EMBL/GenBank/DDBJ whole genome shotgun (WGS) entry which is preliminary data.</text>
</comment>
<evidence type="ECO:0000256" key="1">
    <source>
        <dbReference type="SAM" id="MobiDB-lite"/>
    </source>
</evidence>
<feature type="compositionally biased region" description="Polar residues" evidence="1">
    <location>
        <begin position="20"/>
        <end position="38"/>
    </location>
</feature>
<dbReference type="AlphaFoldDB" id="A0A922L1G2"/>
<reference evidence="2" key="2">
    <citation type="journal article" date="2022" name="Res Sq">
        <title>Comparative Genomics Reveals Insights into the Divergent Evolution of Astigmatic Mites and Household Pest Adaptations.</title>
        <authorList>
            <person name="Xiong Q."/>
            <person name="Wan A.T.-Y."/>
            <person name="Liu X.-Y."/>
            <person name="Fung C.S.-H."/>
            <person name="Xiao X."/>
            <person name="Malainual N."/>
            <person name="Hou J."/>
            <person name="Wang L."/>
            <person name="Wang M."/>
            <person name="Yang K."/>
            <person name="Cui Y."/>
            <person name="Leung E."/>
            <person name="Nong W."/>
            <person name="Shin S.-K."/>
            <person name="Au S."/>
            <person name="Jeong K.Y."/>
            <person name="Chew F.T."/>
            <person name="Hui J."/>
            <person name="Leung T.F."/>
            <person name="Tungtrongchitr A."/>
            <person name="Zhong N."/>
            <person name="Liu Z."/>
            <person name="Tsui S."/>
        </authorList>
    </citation>
    <scope>NUCLEOTIDE SEQUENCE</scope>
    <source>
        <strain evidence="2">Derf</strain>
        <tissue evidence="2">Whole organism</tissue>
    </source>
</reference>
<gene>
    <name evidence="2" type="ORF">DERF_012161</name>
</gene>
<dbReference type="Proteomes" id="UP000790347">
    <property type="component" value="Unassembled WGS sequence"/>
</dbReference>
<feature type="region of interest" description="Disordered" evidence="1">
    <location>
        <begin position="1"/>
        <end position="38"/>
    </location>
</feature>